<dbReference type="STRING" id="593117.TGAM_0409"/>
<dbReference type="eggNOG" id="arCOG01403">
    <property type="taxonomic scope" value="Archaea"/>
</dbReference>
<evidence type="ECO:0000313" key="4">
    <source>
        <dbReference type="Proteomes" id="UP000001488"/>
    </source>
</evidence>
<dbReference type="Pfam" id="PF00534">
    <property type="entry name" value="Glycos_transf_1"/>
    <property type="match status" value="1"/>
</dbReference>
<dbReference type="KEGG" id="tga:TGAM_0409"/>
<dbReference type="PaxDb" id="593117-TGAM_0409"/>
<gene>
    <name evidence="3" type="ordered locus">TGAM_0409</name>
</gene>
<organism evidence="3 4">
    <name type="scientific">Thermococcus gammatolerans (strain DSM 15229 / JCM 11827 / EJ3)</name>
    <dbReference type="NCBI Taxonomy" id="593117"/>
    <lineage>
        <taxon>Archaea</taxon>
        <taxon>Methanobacteriati</taxon>
        <taxon>Methanobacteriota</taxon>
        <taxon>Thermococci</taxon>
        <taxon>Thermococcales</taxon>
        <taxon>Thermococcaceae</taxon>
        <taxon>Thermococcus</taxon>
    </lineage>
</organism>
<dbReference type="HOGENOM" id="CLU_009583_2_1_2"/>
<reference evidence="3 4" key="1">
    <citation type="journal article" date="2007" name="Genome Biol.">
        <title>Genome analysis and genome-wide proteomics of Thermococcus gammatolerans, the most radioresistant organism known amongst the Archaea.</title>
        <authorList>
            <person name="Zivanovic Y."/>
            <person name="Armengaud J."/>
            <person name="Lagorce A."/>
            <person name="Leplat C."/>
            <person name="Guerin P."/>
            <person name="Dutertre M."/>
            <person name="Anthouard V."/>
            <person name="Forterre P."/>
            <person name="Wincker P."/>
            <person name="Confalonieri F."/>
        </authorList>
    </citation>
    <scope>NUCLEOTIDE SEQUENCE [LARGE SCALE GENOMIC DNA]</scope>
    <source>
        <strain evidence="4">DSM 15229 / JCM 11827 / EJ3</strain>
    </source>
</reference>
<dbReference type="Gene3D" id="3.40.50.2000">
    <property type="entry name" value="Glycogen Phosphorylase B"/>
    <property type="match status" value="2"/>
</dbReference>
<dbReference type="CAZy" id="GT4">
    <property type="family name" value="Glycosyltransferase Family 4"/>
</dbReference>
<dbReference type="PATRIC" id="fig|593117.10.peg.405"/>
<evidence type="ECO:0000313" key="3">
    <source>
        <dbReference type="EMBL" id="ACS32911.1"/>
    </source>
</evidence>
<dbReference type="InterPro" id="IPR028098">
    <property type="entry name" value="Glyco_trans_4-like_N"/>
</dbReference>
<dbReference type="AlphaFoldDB" id="C5A3U9"/>
<feature type="domain" description="Glycosyl transferase family 1" evidence="1">
    <location>
        <begin position="230"/>
        <end position="348"/>
    </location>
</feature>
<dbReference type="InterPro" id="IPR050194">
    <property type="entry name" value="Glycosyltransferase_grp1"/>
</dbReference>
<feature type="domain" description="Glycosyltransferase subfamily 4-like N-terminal" evidence="2">
    <location>
        <begin position="60"/>
        <end position="219"/>
    </location>
</feature>
<dbReference type="GO" id="GO:0016757">
    <property type="term" value="F:glycosyltransferase activity"/>
    <property type="evidence" value="ECO:0007669"/>
    <property type="project" value="InterPro"/>
</dbReference>
<evidence type="ECO:0000259" key="1">
    <source>
        <dbReference type="Pfam" id="PF00534"/>
    </source>
</evidence>
<evidence type="ECO:0000259" key="2">
    <source>
        <dbReference type="Pfam" id="PF13439"/>
    </source>
</evidence>
<keyword evidence="4" id="KW-1185">Reference proteome</keyword>
<protein>
    <submittedName>
        <fullName evidence="3">Glycosyltransferase, family 1</fullName>
    </submittedName>
</protein>
<dbReference type="Proteomes" id="UP000001488">
    <property type="component" value="Chromosome"/>
</dbReference>
<dbReference type="InterPro" id="IPR001296">
    <property type="entry name" value="Glyco_trans_1"/>
</dbReference>
<name>C5A3U9_THEGJ</name>
<proteinExistence type="predicted"/>
<accession>C5A3U9</accession>
<dbReference type="PANTHER" id="PTHR45947:SF3">
    <property type="entry name" value="SULFOQUINOVOSYL TRANSFERASE SQD2"/>
    <property type="match status" value="1"/>
</dbReference>
<dbReference type="CDD" id="cd03801">
    <property type="entry name" value="GT4_PimA-like"/>
    <property type="match status" value="1"/>
</dbReference>
<dbReference type="Pfam" id="PF13439">
    <property type="entry name" value="Glyco_transf_4"/>
    <property type="match status" value="1"/>
</dbReference>
<dbReference type="PANTHER" id="PTHR45947">
    <property type="entry name" value="SULFOQUINOVOSYL TRANSFERASE SQD2"/>
    <property type="match status" value="1"/>
</dbReference>
<dbReference type="SUPFAM" id="SSF53756">
    <property type="entry name" value="UDP-Glycosyltransferase/glycogen phosphorylase"/>
    <property type="match status" value="1"/>
</dbReference>
<dbReference type="EMBL" id="CP001398">
    <property type="protein sequence ID" value="ACS32911.1"/>
    <property type="molecule type" value="Genomic_DNA"/>
</dbReference>
<keyword evidence="3" id="KW-0808">Transferase</keyword>
<sequence length="424" mass="46952">MEECQLRCAVPHSGGHPDTDPHNPRPSGGLLLLLHQRVHAQGGLALRILIVSPYFPPEGGGLESYAIAMVEELSKEHEVRVICMSRFGSSKETLRVQGKAVPLERVKGFVLSNTPLSLRFTLRLFSIVKNWRPDLIIAHTPVPFAADVAALASALFGVPLIIVYHTLGLRKGALLDVIASIYSKTLERFTLSRAALLVAVSPSVRNYLRETGFRSVVVPPRPKLELLSAAQKKLPPKEKIVLFIGQLSSFHRFKNFELLLRAFAQASRDHPDWELWVVGGGDELPKYRTLARELGLSKRVRFFGPVSDAKKLAEIYSRASIVVLPSSFESFGLVVIEGAIFGAIPLVSGAVAKNIFPLYPGVGKASYVLRQKAELSSMLSELFGHPKTLKKLSAMLRETEGSRKSFKRFRYISVLLELNLLEKF</sequence>